<keyword evidence="3" id="KW-1185">Reference proteome</keyword>
<organism evidence="2 3">
    <name type="scientific">Myodes glareolus</name>
    <name type="common">Bank vole</name>
    <name type="synonym">Clethrionomys glareolus</name>
    <dbReference type="NCBI Taxonomy" id="447135"/>
    <lineage>
        <taxon>Eukaryota</taxon>
        <taxon>Metazoa</taxon>
        <taxon>Chordata</taxon>
        <taxon>Craniata</taxon>
        <taxon>Vertebrata</taxon>
        <taxon>Euteleostomi</taxon>
        <taxon>Mammalia</taxon>
        <taxon>Eutheria</taxon>
        <taxon>Euarchontoglires</taxon>
        <taxon>Glires</taxon>
        <taxon>Rodentia</taxon>
        <taxon>Myomorpha</taxon>
        <taxon>Muroidea</taxon>
        <taxon>Cricetidae</taxon>
        <taxon>Arvicolinae</taxon>
        <taxon>Myodes</taxon>
    </lineage>
</organism>
<feature type="compositionally biased region" description="Basic residues" evidence="1">
    <location>
        <begin position="145"/>
        <end position="156"/>
    </location>
</feature>
<proteinExistence type="predicted"/>
<feature type="compositionally biased region" description="Basic and acidic residues" evidence="1">
    <location>
        <begin position="64"/>
        <end position="76"/>
    </location>
</feature>
<gene>
    <name evidence="2" type="ORF">U0070_002726</name>
</gene>
<feature type="compositionally biased region" description="Basic and acidic residues" evidence="1">
    <location>
        <begin position="208"/>
        <end position="220"/>
    </location>
</feature>
<dbReference type="EMBL" id="JBBHLL010000675">
    <property type="protein sequence ID" value="KAK7798635.1"/>
    <property type="molecule type" value="Genomic_DNA"/>
</dbReference>
<sequence length="220" mass="23937">MLRENMESAFSPEAKGERKKGTLKKGRGYNRSTVAPIPRVTLRPTTLSRPRHNTAAAPETTARWSEDPNQIHEQEPHPSLAPNTRKLGKGLSNHSPTNASELIGTLLAGPFSSVVTPKNYTSQNALRGARRQWLQEANYTPQSASRRRRRAPRRAHNREGWPGPHARPVPEAGQEAAAWAGLGGAEELAESEALAGGAGKGAGPEEGETLKRKQQQAERL</sequence>
<reference evidence="2 3" key="1">
    <citation type="journal article" date="2023" name="bioRxiv">
        <title>Conserved and derived expression patterns and positive selection on dental genes reveal complex evolutionary context of ever-growing rodent molars.</title>
        <authorList>
            <person name="Calamari Z.T."/>
            <person name="Song A."/>
            <person name="Cohen E."/>
            <person name="Akter M."/>
            <person name="Roy R.D."/>
            <person name="Hallikas O."/>
            <person name="Christensen M.M."/>
            <person name="Li P."/>
            <person name="Marangoni P."/>
            <person name="Jernvall J."/>
            <person name="Klein O.D."/>
        </authorList>
    </citation>
    <scope>NUCLEOTIDE SEQUENCE [LARGE SCALE GENOMIC DNA]</scope>
    <source>
        <strain evidence="2">V071</strain>
    </source>
</reference>
<comment type="caution">
    <text evidence="2">The sequence shown here is derived from an EMBL/GenBank/DDBJ whole genome shotgun (WGS) entry which is preliminary data.</text>
</comment>
<name>A0AAW0HB47_MYOGA</name>
<evidence type="ECO:0000313" key="2">
    <source>
        <dbReference type="EMBL" id="KAK7798635.1"/>
    </source>
</evidence>
<accession>A0AAW0HB47</accession>
<dbReference type="AlphaFoldDB" id="A0AAW0HB47"/>
<protein>
    <submittedName>
        <fullName evidence="2">Uncharacterized protein</fullName>
    </submittedName>
</protein>
<feature type="region of interest" description="Disordered" evidence="1">
    <location>
        <begin position="1"/>
        <end position="98"/>
    </location>
</feature>
<feature type="compositionally biased region" description="Low complexity" evidence="1">
    <location>
        <begin position="171"/>
        <end position="180"/>
    </location>
</feature>
<evidence type="ECO:0000256" key="1">
    <source>
        <dbReference type="SAM" id="MobiDB-lite"/>
    </source>
</evidence>
<evidence type="ECO:0000313" key="3">
    <source>
        <dbReference type="Proteomes" id="UP001488838"/>
    </source>
</evidence>
<feature type="compositionally biased region" description="Polar residues" evidence="1">
    <location>
        <begin position="113"/>
        <end position="125"/>
    </location>
</feature>
<feature type="region of interest" description="Disordered" evidence="1">
    <location>
        <begin position="112"/>
        <end position="220"/>
    </location>
</feature>
<dbReference type="Proteomes" id="UP001488838">
    <property type="component" value="Unassembled WGS sequence"/>
</dbReference>